<gene>
    <name evidence="2" type="ORF">DSM5745_05839</name>
</gene>
<feature type="region of interest" description="Disordered" evidence="1">
    <location>
        <begin position="147"/>
        <end position="328"/>
    </location>
</feature>
<dbReference type="AlphaFoldDB" id="A0A3D8RY46"/>
<feature type="compositionally biased region" description="Basic residues" evidence="1">
    <location>
        <begin position="302"/>
        <end position="317"/>
    </location>
</feature>
<dbReference type="GeneID" id="38116209"/>
<dbReference type="RefSeq" id="XP_026603687.1">
    <property type="nucleotide sequence ID" value="XM_026747855.1"/>
</dbReference>
<protein>
    <submittedName>
        <fullName evidence="2">Uncharacterized protein</fullName>
    </submittedName>
</protein>
<feature type="compositionally biased region" description="Basic and acidic residues" evidence="1">
    <location>
        <begin position="147"/>
        <end position="161"/>
    </location>
</feature>
<feature type="compositionally biased region" description="Acidic residues" evidence="1">
    <location>
        <begin position="269"/>
        <end position="278"/>
    </location>
</feature>
<accession>A0A3D8RY46</accession>
<evidence type="ECO:0000313" key="2">
    <source>
        <dbReference type="EMBL" id="RDW78987.1"/>
    </source>
</evidence>
<proteinExistence type="predicted"/>
<dbReference type="EMBL" id="PVWQ01000006">
    <property type="protein sequence ID" value="RDW78987.1"/>
    <property type="molecule type" value="Genomic_DNA"/>
</dbReference>
<evidence type="ECO:0000256" key="1">
    <source>
        <dbReference type="SAM" id="MobiDB-lite"/>
    </source>
</evidence>
<feature type="compositionally biased region" description="Basic and acidic residues" evidence="1">
    <location>
        <begin position="290"/>
        <end position="301"/>
    </location>
</feature>
<evidence type="ECO:0000313" key="3">
    <source>
        <dbReference type="Proteomes" id="UP000256690"/>
    </source>
</evidence>
<name>A0A3D8RY46_9EURO</name>
<feature type="compositionally biased region" description="Low complexity" evidence="1">
    <location>
        <begin position="179"/>
        <end position="188"/>
    </location>
</feature>
<reference evidence="2 3" key="1">
    <citation type="journal article" date="2018" name="IMA Fungus">
        <title>IMA Genome-F 9: Draft genome sequence of Annulohypoxylon stygium, Aspergillus mulundensis, Berkeleyomyces basicola (syn. Thielaviopsis basicola), Ceratocystis smalleyi, two Cercospora beticola strains, Coleophoma cylindrospora, Fusarium fracticaudum, Phialophora cf. hyalina, and Morchella septimelata.</title>
        <authorList>
            <person name="Wingfield B.D."/>
            <person name="Bills G.F."/>
            <person name="Dong Y."/>
            <person name="Huang W."/>
            <person name="Nel W.J."/>
            <person name="Swalarsk-Parry B.S."/>
            <person name="Vaghefi N."/>
            <person name="Wilken P.M."/>
            <person name="An Z."/>
            <person name="de Beer Z.W."/>
            <person name="De Vos L."/>
            <person name="Chen L."/>
            <person name="Duong T.A."/>
            <person name="Gao Y."/>
            <person name="Hammerbacher A."/>
            <person name="Kikkert J.R."/>
            <person name="Li Y."/>
            <person name="Li H."/>
            <person name="Li K."/>
            <person name="Li Q."/>
            <person name="Liu X."/>
            <person name="Ma X."/>
            <person name="Naidoo K."/>
            <person name="Pethybridge S.J."/>
            <person name="Sun J."/>
            <person name="Steenkamp E.T."/>
            <person name="van der Nest M.A."/>
            <person name="van Wyk S."/>
            <person name="Wingfield M.J."/>
            <person name="Xiong C."/>
            <person name="Yue Q."/>
            <person name="Zhang X."/>
        </authorList>
    </citation>
    <scope>NUCLEOTIDE SEQUENCE [LARGE SCALE GENOMIC DNA]</scope>
    <source>
        <strain evidence="2 3">DSM 5745</strain>
    </source>
</reference>
<organism evidence="2 3">
    <name type="scientific">Aspergillus mulundensis</name>
    <dbReference type="NCBI Taxonomy" id="1810919"/>
    <lineage>
        <taxon>Eukaryota</taxon>
        <taxon>Fungi</taxon>
        <taxon>Dikarya</taxon>
        <taxon>Ascomycota</taxon>
        <taxon>Pezizomycotina</taxon>
        <taxon>Eurotiomycetes</taxon>
        <taxon>Eurotiomycetidae</taxon>
        <taxon>Eurotiales</taxon>
        <taxon>Aspergillaceae</taxon>
        <taxon>Aspergillus</taxon>
        <taxon>Aspergillus subgen. Nidulantes</taxon>
    </lineage>
</organism>
<dbReference type="OrthoDB" id="3066851at2759"/>
<comment type="caution">
    <text evidence="2">The sequence shown here is derived from an EMBL/GenBank/DDBJ whole genome shotgun (WGS) entry which is preliminary data.</text>
</comment>
<keyword evidence="3" id="KW-1185">Reference proteome</keyword>
<sequence length="365" mass="38940">MAPQHIRIVSGQTGHLLALDGPGTSLISKALDKTNPSSSQVFMFEIQPSGYATIQLQQPGQTKPKYLAYDAASNTIGIKSSACLWLASKDPTTSSLCFKTTDGRKCLSIQGDTPKCVPFTGASSQRWFGFSTIENQEMVDKVNEIEAANRPKPLKANDRDNGNGGAGAVSNPKPKPHKANSSNNHNAGSGAGSGAGSNPQPHKGSDSDNHHAGAGAGSHPQPHKGNNSDNHHAGAGAGPKNGQGSRSRHGKDDDGSQHHRHHHRQKSSEDDDDDDDDDNSRKHRHHHHHGSGDSDKEDDSHSHHHHHHHHHHDHHHGSGTAPQNILSSYTPAATGNICGNPQCGRSFICAADYNARVQPMGFRGV</sequence>
<dbReference type="Proteomes" id="UP000256690">
    <property type="component" value="Unassembled WGS sequence"/>
</dbReference>